<dbReference type="EMBL" id="AQPW01000005">
    <property type="protein sequence ID" value="EON33416.1"/>
    <property type="molecule type" value="Genomic_DNA"/>
</dbReference>
<evidence type="ECO:0000313" key="1">
    <source>
        <dbReference type="EMBL" id="EON33416.1"/>
    </source>
</evidence>
<comment type="caution">
    <text evidence="1">The sequence shown here is derived from an EMBL/GenBank/DDBJ whole genome shotgun (WGS) entry which is preliminary data.</text>
</comment>
<name>R7YBN4_9ACTN</name>
<reference evidence="1 2" key="1">
    <citation type="journal article" date="2013" name="Genome Announc.">
        <title>Draft Genome Sequence of a Benzothiophene-Desulfurizing Bacterium, Gordona terrae Strain C-6.</title>
        <authorList>
            <person name="Wang W."/>
            <person name="Ma T."/>
            <person name="Ren Y."/>
            <person name="Li G."/>
        </authorList>
    </citation>
    <scope>NUCLEOTIDE SEQUENCE [LARGE SCALE GENOMIC DNA]</scope>
    <source>
        <strain evidence="1 2">C-6</strain>
    </source>
</reference>
<proteinExistence type="predicted"/>
<dbReference type="AlphaFoldDB" id="R7YBN4"/>
<dbReference type="Proteomes" id="UP000013569">
    <property type="component" value="Unassembled WGS sequence"/>
</dbReference>
<evidence type="ECO:0000313" key="2">
    <source>
        <dbReference type="Proteomes" id="UP000013569"/>
    </source>
</evidence>
<gene>
    <name evidence="1" type="ORF">GTC6_06359</name>
</gene>
<protein>
    <submittedName>
        <fullName evidence="1">Uncharacterized protein</fullName>
    </submittedName>
</protein>
<organism evidence="1 2">
    <name type="scientific">Gordonia terrae C-6</name>
    <dbReference type="NCBI Taxonomy" id="1316928"/>
    <lineage>
        <taxon>Bacteria</taxon>
        <taxon>Bacillati</taxon>
        <taxon>Actinomycetota</taxon>
        <taxon>Actinomycetes</taxon>
        <taxon>Mycobacteriales</taxon>
        <taxon>Gordoniaceae</taxon>
        <taxon>Gordonia</taxon>
    </lineage>
</organism>
<accession>R7YBN4</accession>
<sequence>MPLELDTMLSGQVPARVVSAGADGRVDAAVSSDPELEHPARTAAQTVAAAAAAARREWRIRDGG</sequence>